<dbReference type="EMBL" id="CM037616">
    <property type="protein sequence ID" value="KAH7992695.1"/>
    <property type="molecule type" value="Genomic_DNA"/>
</dbReference>
<sequence>MNPISPDVSLSSDPAFLSVLPVFKTPPQIHPMEKDKAPQKISLRFYSSRSSVKRQYIFHLKKNLHFGFSSPIFPFPPQKCLGQINLSNHFLKMCFTFVIYYPKNIKLKG</sequence>
<comment type="caution">
    <text evidence="1">The sequence shown here is derived from an EMBL/GenBank/DDBJ whole genome shotgun (WGS) entry which is preliminary data.</text>
</comment>
<reference evidence="1" key="1">
    <citation type="submission" date="2021-08" db="EMBL/GenBank/DDBJ databases">
        <title>The first chromosome-level gecko genome reveals the dynamic sex chromosomes of Neotropical dwarf geckos (Sphaerodactylidae: Sphaerodactylus).</title>
        <authorList>
            <person name="Pinto B.J."/>
            <person name="Keating S.E."/>
            <person name="Gamble T."/>
        </authorList>
    </citation>
    <scope>NUCLEOTIDE SEQUENCE</scope>
    <source>
        <strain evidence="1">TG3544</strain>
    </source>
</reference>
<proteinExistence type="predicted"/>
<keyword evidence="2" id="KW-1185">Reference proteome</keyword>
<evidence type="ECO:0000313" key="1">
    <source>
        <dbReference type="EMBL" id="KAH7992695.1"/>
    </source>
</evidence>
<gene>
    <name evidence="1" type="ORF">K3G42_026271</name>
</gene>
<accession>A0ACB8EK69</accession>
<protein>
    <submittedName>
        <fullName evidence="1">Uncharacterized protein</fullName>
    </submittedName>
</protein>
<name>A0ACB8EK69_9SAUR</name>
<evidence type="ECO:0000313" key="2">
    <source>
        <dbReference type="Proteomes" id="UP000827872"/>
    </source>
</evidence>
<dbReference type="Proteomes" id="UP000827872">
    <property type="component" value="Linkage Group LG03"/>
</dbReference>
<organism evidence="1 2">
    <name type="scientific">Sphaerodactylus townsendi</name>
    <dbReference type="NCBI Taxonomy" id="933632"/>
    <lineage>
        <taxon>Eukaryota</taxon>
        <taxon>Metazoa</taxon>
        <taxon>Chordata</taxon>
        <taxon>Craniata</taxon>
        <taxon>Vertebrata</taxon>
        <taxon>Euteleostomi</taxon>
        <taxon>Lepidosauria</taxon>
        <taxon>Squamata</taxon>
        <taxon>Bifurcata</taxon>
        <taxon>Gekkota</taxon>
        <taxon>Sphaerodactylidae</taxon>
        <taxon>Sphaerodactylus</taxon>
    </lineage>
</organism>